<dbReference type="InterPro" id="IPR014710">
    <property type="entry name" value="RmlC-like_jellyroll"/>
</dbReference>
<evidence type="ECO:0000313" key="2">
    <source>
        <dbReference type="EMBL" id="SBW07373.1"/>
    </source>
</evidence>
<dbReference type="PANTHER" id="PTHR37694:SF1">
    <property type="entry name" value="SLR8022 PROTEIN"/>
    <property type="match status" value="1"/>
</dbReference>
<dbReference type="SUPFAM" id="SSF51182">
    <property type="entry name" value="RmlC-like cupins"/>
    <property type="match status" value="1"/>
</dbReference>
<organism evidence="2">
    <name type="scientific">uncultured Eubacteriales bacterium</name>
    <dbReference type="NCBI Taxonomy" id="172733"/>
    <lineage>
        <taxon>Bacteria</taxon>
        <taxon>Bacillati</taxon>
        <taxon>Bacillota</taxon>
        <taxon>Clostridia</taxon>
        <taxon>Eubacteriales</taxon>
        <taxon>environmental samples</taxon>
    </lineage>
</organism>
<name>A0A212K6N0_9FIRM</name>
<proteinExistence type="predicted"/>
<dbReference type="InterPro" id="IPR011051">
    <property type="entry name" value="RmlC_Cupin_sf"/>
</dbReference>
<reference evidence="2" key="1">
    <citation type="submission" date="2016-04" db="EMBL/GenBank/DDBJ databases">
        <authorList>
            <person name="Evans L.H."/>
            <person name="Alamgir A."/>
            <person name="Owens N."/>
            <person name="Weber N.D."/>
            <person name="Virtaneva K."/>
            <person name="Barbian K."/>
            <person name="Babar A."/>
            <person name="Rosenke K."/>
        </authorList>
    </citation>
    <scope>NUCLEOTIDE SEQUENCE</scope>
    <source>
        <strain evidence="2">86</strain>
    </source>
</reference>
<dbReference type="AlphaFoldDB" id="A0A212K6N0"/>
<dbReference type="InterPro" id="IPR013096">
    <property type="entry name" value="Cupin_2"/>
</dbReference>
<accession>A0A212K6N0</accession>
<feature type="domain" description="Cupin type-2" evidence="1">
    <location>
        <begin position="43"/>
        <end position="110"/>
    </location>
</feature>
<dbReference type="PANTHER" id="PTHR37694">
    <property type="entry name" value="SLR8022 PROTEIN"/>
    <property type="match status" value="1"/>
</dbReference>
<protein>
    <submittedName>
        <fullName evidence="2">Cupin domain protein</fullName>
    </submittedName>
</protein>
<dbReference type="Gene3D" id="2.60.120.10">
    <property type="entry name" value="Jelly Rolls"/>
    <property type="match status" value="1"/>
</dbReference>
<evidence type="ECO:0000259" key="1">
    <source>
        <dbReference type="Pfam" id="PF07883"/>
    </source>
</evidence>
<sequence length="116" mass="12503">MKTKCLKNIEGEERLKLSDLVEYQPGQIVSRTLAQNSAVSLTLFAFDAGEEISSHESGGDAMLTVLEGEAHITIGGQTYDLAGGETIVMPAGILHAVEAKKPFKMQLTVIFPSIRL</sequence>
<dbReference type="CDD" id="cd02230">
    <property type="entry name" value="cupin_HP0902-like"/>
    <property type="match status" value="1"/>
</dbReference>
<gene>
    <name evidence="2" type="ORF">KL86CLO1_12293</name>
</gene>
<dbReference type="Pfam" id="PF07883">
    <property type="entry name" value="Cupin_2"/>
    <property type="match status" value="1"/>
</dbReference>
<dbReference type="EMBL" id="FLUN01000001">
    <property type="protein sequence ID" value="SBW07373.1"/>
    <property type="molecule type" value="Genomic_DNA"/>
</dbReference>